<dbReference type="UniPathway" id="UPA00252"/>
<dbReference type="InterPro" id="IPR001015">
    <property type="entry name" value="Ferrochelatase"/>
</dbReference>
<dbReference type="EMBL" id="PNQX01000001">
    <property type="protein sequence ID" value="PMQ20507.1"/>
    <property type="molecule type" value="Genomic_DNA"/>
</dbReference>
<dbReference type="PANTHER" id="PTHR11108:SF1">
    <property type="entry name" value="FERROCHELATASE, MITOCHONDRIAL"/>
    <property type="match status" value="1"/>
</dbReference>
<dbReference type="GO" id="GO:0046872">
    <property type="term" value="F:metal ion binding"/>
    <property type="evidence" value="ECO:0007669"/>
    <property type="project" value="UniProtKB-KW"/>
</dbReference>
<feature type="binding site" evidence="7">
    <location>
        <position position="71"/>
    </location>
    <ligand>
        <name>Fe-coproporphyrin III</name>
        <dbReference type="ChEBI" id="CHEBI:68438"/>
    </ligand>
</feature>
<dbReference type="GO" id="GO:0006783">
    <property type="term" value="P:heme biosynthetic process"/>
    <property type="evidence" value="ECO:0007669"/>
    <property type="project" value="UniProtKB-UniRule"/>
</dbReference>
<reference evidence="9 10" key="1">
    <citation type="journal article" date="2017" name="Elife">
        <title>Extensive horizontal gene transfer in cheese-associated bacteria.</title>
        <authorList>
            <person name="Bonham K.S."/>
            <person name="Wolfe B.E."/>
            <person name="Dutton R.J."/>
        </authorList>
    </citation>
    <scope>NUCLEOTIDE SEQUENCE [LARGE SCALE GENOMIC DNA]</scope>
    <source>
        <strain evidence="9 10">JB182</strain>
    </source>
</reference>
<evidence type="ECO:0000313" key="10">
    <source>
        <dbReference type="Proteomes" id="UP000235739"/>
    </source>
</evidence>
<keyword evidence="3 7" id="KW-0350">Heme biosynthesis</keyword>
<dbReference type="AlphaFoldDB" id="A0A2N7S334"/>
<evidence type="ECO:0000256" key="4">
    <source>
        <dbReference type="ARBA" id="ARBA00023239"/>
    </source>
</evidence>
<proteinExistence type="inferred from homology"/>
<feature type="binding site" evidence="7">
    <location>
        <position position="302"/>
    </location>
    <ligand>
        <name>Fe(2+)</name>
        <dbReference type="ChEBI" id="CHEBI:29033"/>
    </ligand>
</feature>
<dbReference type="SUPFAM" id="SSF53800">
    <property type="entry name" value="Chelatase"/>
    <property type="match status" value="1"/>
</dbReference>
<comment type="similarity">
    <text evidence="7 8">Belongs to the ferrochelatase family.</text>
</comment>
<comment type="pathway">
    <text evidence="1 7">Porphyrin-containing compound metabolism; protoheme biosynthesis.</text>
</comment>
<comment type="caution">
    <text evidence="7">Lacks conserved residue(s) required for the propagation of feature annotation.</text>
</comment>
<comment type="caution">
    <text evidence="9">The sequence shown here is derived from an EMBL/GenBank/DDBJ whole genome shotgun (WGS) entry which is preliminary data.</text>
</comment>
<comment type="function">
    <text evidence="7">Involved in coproporphyrin-dependent heme b biosynthesis. Catalyzes the insertion of ferrous iron into coproporphyrin III to form Fe-coproporphyrin III.</text>
</comment>
<sequence length="401" mass="43469">MSQAFDPRQGYDDKGRMIPKAYDAILLASFGGPEGQDDVIPFLRKVTEGRGIPDERLEEVAVHYRKNGGVSPINAQNRALKAALEAELADRGIDLPIYWGNRNWHPFVNDTLKELAADGHRKVLLMGTGAYSGYSACRQYREDAGMGLLETGLDGVVEIDKLRQFFDTPAFVTPFVHSLRTSLANVRAQLAEAGKEDGQIKIVFVTHSIPMADAQAAGPEGIRADGYENLYTTQHQAVADYILSQVEEAQGLEHSLVYQSRSGAPHVPWLEPDINDALEEDAAAGIAGVVVVPIGFISDHMEVMWDLDTEARDSCAELGLAFDRVATPGTHQAFITGLVDLVEERLAGPDGKSLREGRTSVVAGGPWFDVCRPGCCEKRALDGTLRPTIGAVDSEVGVPQS</sequence>
<dbReference type="Gene3D" id="3.40.50.1400">
    <property type="match status" value="2"/>
</dbReference>
<evidence type="ECO:0000256" key="1">
    <source>
        <dbReference type="ARBA" id="ARBA00004744"/>
    </source>
</evidence>
<keyword evidence="7" id="KW-0963">Cytoplasm</keyword>
<dbReference type="InterPro" id="IPR033659">
    <property type="entry name" value="Ferrochelatase_N"/>
</dbReference>
<evidence type="ECO:0000256" key="5">
    <source>
        <dbReference type="ARBA" id="ARBA00023244"/>
    </source>
</evidence>
<evidence type="ECO:0000313" key="9">
    <source>
        <dbReference type="EMBL" id="PMQ20507.1"/>
    </source>
</evidence>
<dbReference type="InterPro" id="IPR033644">
    <property type="entry name" value="Ferrochelatase_C"/>
</dbReference>
<dbReference type="GO" id="GO:0004325">
    <property type="term" value="F:ferrochelatase activity"/>
    <property type="evidence" value="ECO:0007669"/>
    <property type="project" value="UniProtKB-UniRule"/>
</dbReference>
<keyword evidence="5 7" id="KW-0627">Porphyrin biosynthesis</keyword>
<keyword evidence="7" id="KW-0479">Metal-binding</keyword>
<feature type="binding site" evidence="7">
    <location>
        <position position="140"/>
    </location>
    <ligand>
        <name>Fe-coproporphyrin III</name>
        <dbReference type="ChEBI" id="CHEBI:68438"/>
    </ligand>
</feature>
<dbReference type="PANTHER" id="PTHR11108">
    <property type="entry name" value="FERROCHELATASE"/>
    <property type="match status" value="1"/>
</dbReference>
<accession>A0A2N7S334</accession>
<dbReference type="CDD" id="cd03411">
    <property type="entry name" value="Ferrochelatase_N"/>
    <property type="match status" value="1"/>
</dbReference>
<dbReference type="GO" id="GO:0005737">
    <property type="term" value="C:cytoplasm"/>
    <property type="evidence" value="ECO:0007669"/>
    <property type="project" value="UniProtKB-SubCell"/>
</dbReference>
<evidence type="ECO:0000256" key="2">
    <source>
        <dbReference type="ARBA" id="ARBA00023004"/>
    </source>
</evidence>
<evidence type="ECO:0000256" key="3">
    <source>
        <dbReference type="ARBA" id="ARBA00023133"/>
    </source>
</evidence>
<gene>
    <name evidence="7" type="primary">cpfC</name>
    <name evidence="9" type="ORF">CIK84_02530</name>
</gene>
<keyword evidence="4 7" id="KW-0456">Lyase</keyword>
<comment type="catalytic activity">
    <reaction evidence="6">
        <text>Fe-coproporphyrin III + 2 H(+) = coproporphyrin III + Fe(2+)</text>
        <dbReference type="Rhea" id="RHEA:49572"/>
        <dbReference type="ChEBI" id="CHEBI:15378"/>
        <dbReference type="ChEBI" id="CHEBI:29033"/>
        <dbReference type="ChEBI" id="CHEBI:68438"/>
        <dbReference type="ChEBI" id="CHEBI:131725"/>
        <dbReference type="EC" id="4.99.1.9"/>
    </reaction>
    <physiologicalReaction direction="right-to-left" evidence="6">
        <dbReference type="Rhea" id="RHEA:49574"/>
    </physiologicalReaction>
</comment>
<dbReference type="CDD" id="cd00419">
    <property type="entry name" value="Ferrochelatase_C"/>
    <property type="match status" value="1"/>
</dbReference>
<evidence type="ECO:0000256" key="7">
    <source>
        <dbReference type="HAMAP-Rule" id="MF_00323"/>
    </source>
</evidence>
<protein>
    <recommendedName>
        <fullName evidence="7">Coproporphyrin III ferrochelatase</fullName>
        <ecNumber evidence="7">4.99.1.9</ecNumber>
    </recommendedName>
</protein>
<comment type="subcellular location">
    <subcellularLocation>
        <location evidence="7">Cytoplasm</location>
    </subcellularLocation>
</comment>
<dbReference type="NCBIfam" id="NF000689">
    <property type="entry name" value="PRK00035.2-1"/>
    <property type="match status" value="1"/>
</dbReference>
<evidence type="ECO:0000256" key="6">
    <source>
        <dbReference type="ARBA" id="ARBA00024536"/>
    </source>
</evidence>
<organism evidence="9 10">
    <name type="scientific">Glutamicibacter arilaitensis</name>
    <dbReference type="NCBI Taxonomy" id="256701"/>
    <lineage>
        <taxon>Bacteria</taxon>
        <taxon>Bacillati</taxon>
        <taxon>Actinomycetota</taxon>
        <taxon>Actinomycetes</taxon>
        <taxon>Micrococcales</taxon>
        <taxon>Micrococcaceae</taxon>
        <taxon>Glutamicibacter</taxon>
    </lineage>
</organism>
<evidence type="ECO:0000256" key="8">
    <source>
        <dbReference type="RuleBase" id="RU004185"/>
    </source>
</evidence>
<dbReference type="Pfam" id="PF00762">
    <property type="entry name" value="Ferrochelatase"/>
    <property type="match status" value="1"/>
</dbReference>
<feature type="binding site" evidence="7">
    <location>
        <position position="207"/>
    </location>
    <ligand>
        <name>Fe(2+)</name>
        <dbReference type="ChEBI" id="CHEBI:29033"/>
    </ligand>
</feature>
<name>A0A2N7S334_9MICC</name>
<keyword evidence="2 7" id="KW-0408">Iron</keyword>
<dbReference type="EC" id="4.99.1.9" evidence="7"/>
<dbReference type="HAMAP" id="MF_00323">
    <property type="entry name" value="Ferrochelatase"/>
    <property type="match status" value="1"/>
</dbReference>
<dbReference type="Proteomes" id="UP000235739">
    <property type="component" value="Unassembled WGS sequence"/>
</dbReference>
<dbReference type="RefSeq" id="WP_102597417.1">
    <property type="nucleotide sequence ID" value="NZ_JBQQOM010000001.1"/>
</dbReference>